<feature type="domain" description="ABC transmembrane type-1" evidence="12">
    <location>
        <begin position="53"/>
        <end position="351"/>
    </location>
</feature>
<keyword evidence="2" id="KW-0813">Transport</keyword>
<dbReference type="Pfam" id="PF00005">
    <property type="entry name" value="ABC_tran"/>
    <property type="match status" value="1"/>
</dbReference>
<evidence type="ECO:0000256" key="5">
    <source>
        <dbReference type="ARBA" id="ARBA00022692"/>
    </source>
</evidence>
<evidence type="ECO:0000256" key="4">
    <source>
        <dbReference type="ARBA" id="ARBA00022519"/>
    </source>
</evidence>
<dbReference type="Pfam" id="PF06472">
    <property type="entry name" value="ABC_membrane_2"/>
    <property type="match status" value="1"/>
</dbReference>
<dbReference type="CDD" id="cd03223">
    <property type="entry name" value="ABCD_peroxisomal_ALDP"/>
    <property type="match status" value="1"/>
</dbReference>
<dbReference type="AlphaFoldDB" id="A0A0K1ZNB6"/>
<keyword evidence="7 15" id="KW-0067">ATP-binding</keyword>
<dbReference type="Proteomes" id="UP000262427">
    <property type="component" value="Chromosome CM"/>
</dbReference>
<feature type="transmembrane region" description="Helical" evidence="10">
    <location>
        <begin position="207"/>
        <end position="227"/>
    </location>
</feature>
<evidence type="ECO:0000313" key="15">
    <source>
        <dbReference type="EMBL" id="CUV43487.1"/>
    </source>
</evidence>
<dbReference type="EMBL" id="CP025741">
    <property type="protein sequence ID" value="AYA47651.1"/>
    <property type="molecule type" value="Genomic_DNA"/>
</dbReference>
<dbReference type="InterPro" id="IPR050835">
    <property type="entry name" value="ABC_transporter_sub-D"/>
</dbReference>
<keyword evidence="5 10" id="KW-0812">Transmembrane</keyword>
<dbReference type="EMBL" id="LN899827">
    <property type="protein sequence ID" value="CUV43487.1"/>
    <property type="molecule type" value="Genomic_DNA"/>
</dbReference>
<evidence type="ECO:0000313" key="14">
    <source>
        <dbReference type="EMBL" id="CUV30211.1"/>
    </source>
</evidence>
<name>A0A0K1ZNB6_RALSL</name>
<dbReference type="GO" id="GO:0005886">
    <property type="term" value="C:plasma membrane"/>
    <property type="evidence" value="ECO:0007669"/>
    <property type="project" value="UniProtKB-SubCell"/>
</dbReference>
<proteinExistence type="predicted"/>
<feature type="transmembrane region" description="Helical" evidence="10">
    <location>
        <begin position="48"/>
        <end position="69"/>
    </location>
</feature>
<dbReference type="InterPro" id="IPR036640">
    <property type="entry name" value="ABC1_TM_sf"/>
</dbReference>
<dbReference type="Gene3D" id="1.20.1560.10">
    <property type="entry name" value="ABC transporter type 1, transmembrane domain"/>
    <property type="match status" value="1"/>
</dbReference>
<comment type="subcellular location">
    <subcellularLocation>
        <location evidence="1">Cell membrane</location>
        <topology evidence="1">Multi-pass membrane protein</topology>
    </subcellularLocation>
</comment>
<evidence type="ECO:0000313" key="13">
    <source>
        <dbReference type="EMBL" id="AYA47651.1"/>
    </source>
</evidence>
<dbReference type="PROSITE" id="PS50893">
    <property type="entry name" value="ABC_TRANSPORTER_2"/>
    <property type="match status" value="1"/>
</dbReference>
<reference evidence="13" key="2">
    <citation type="submission" date="2018-01" db="EMBL/GenBank/DDBJ databases">
        <title>Ralstonia pseudosolanacearum P824 infects blueberry.</title>
        <authorList>
            <person name="Bocsanczy A.M."/>
            <person name="Norman D.J."/>
        </authorList>
    </citation>
    <scope>NUCLEOTIDE SEQUENCE</scope>
    <source>
        <strain evidence="13">P824</strain>
    </source>
</reference>
<protein>
    <submittedName>
        <fullName evidence="13 15">Transporter</fullName>
    </submittedName>
</protein>
<evidence type="ECO:0000259" key="11">
    <source>
        <dbReference type="PROSITE" id="PS50893"/>
    </source>
</evidence>
<dbReference type="PROSITE" id="PS50929">
    <property type="entry name" value="ABC_TM1F"/>
    <property type="match status" value="1"/>
</dbReference>
<accession>A0A0K1ZNB6</accession>
<evidence type="ECO:0000259" key="12">
    <source>
        <dbReference type="PROSITE" id="PS50929"/>
    </source>
</evidence>
<dbReference type="EMBL" id="LN899824">
    <property type="protein sequence ID" value="CUV30211.1"/>
    <property type="molecule type" value="Genomic_DNA"/>
</dbReference>
<evidence type="ECO:0000256" key="9">
    <source>
        <dbReference type="ARBA" id="ARBA00023136"/>
    </source>
</evidence>
<feature type="transmembrane region" description="Helical" evidence="10">
    <location>
        <begin position="95"/>
        <end position="112"/>
    </location>
</feature>
<feature type="domain" description="ABC transporter" evidence="11">
    <location>
        <begin position="392"/>
        <end position="614"/>
    </location>
</feature>
<dbReference type="GO" id="GO:0140359">
    <property type="term" value="F:ABC-type transporter activity"/>
    <property type="evidence" value="ECO:0007669"/>
    <property type="project" value="InterPro"/>
</dbReference>
<feature type="transmembrane region" description="Helical" evidence="10">
    <location>
        <begin position="166"/>
        <end position="187"/>
    </location>
</feature>
<keyword evidence="4" id="KW-0997">Cell inner membrane</keyword>
<evidence type="ECO:0000256" key="3">
    <source>
        <dbReference type="ARBA" id="ARBA00022475"/>
    </source>
</evidence>
<keyword evidence="6" id="KW-0547">Nucleotide-binding</keyword>
<dbReference type="InterPro" id="IPR011527">
    <property type="entry name" value="ABC1_TM_dom"/>
</dbReference>
<dbReference type="SUPFAM" id="SSF90123">
    <property type="entry name" value="ABC transporter transmembrane region"/>
    <property type="match status" value="1"/>
</dbReference>
<dbReference type="Gene3D" id="3.40.50.300">
    <property type="entry name" value="P-loop containing nucleotide triphosphate hydrolases"/>
    <property type="match status" value="1"/>
</dbReference>
<dbReference type="PANTHER" id="PTHR11384:SF59">
    <property type="entry name" value="LYSOSOMAL COBALAMIN TRANSPORTER ABCD4"/>
    <property type="match status" value="1"/>
</dbReference>
<evidence type="ECO:0000256" key="1">
    <source>
        <dbReference type="ARBA" id="ARBA00004651"/>
    </source>
</evidence>
<dbReference type="InterPro" id="IPR003593">
    <property type="entry name" value="AAA+_ATPase"/>
</dbReference>
<keyword evidence="3" id="KW-1003">Cell membrane</keyword>
<evidence type="ECO:0000313" key="16">
    <source>
        <dbReference type="Proteomes" id="UP000262427"/>
    </source>
</evidence>
<dbReference type="InterPro" id="IPR027417">
    <property type="entry name" value="P-loop_NTPase"/>
</dbReference>
<dbReference type="GO" id="GO:0016887">
    <property type="term" value="F:ATP hydrolysis activity"/>
    <property type="evidence" value="ECO:0007669"/>
    <property type="project" value="InterPro"/>
</dbReference>
<evidence type="ECO:0000256" key="2">
    <source>
        <dbReference type="ARBA" id="ARBA00022448"/>
    </source>
</evidence>
<dbReference type="SUPFAM" id="SSF52540">
    <property type="entry name" value="P-loop containing nucleoside triphosphate hydrolases"/>
    <property type="match status" value="1"/>
</dbReference>
<dbReference type="InterPro" id="IPR017871">
    <property type="entry name" value="ABC_transporter-like_CS"/>
</dbReference>
<dbReference type="SMR" id="A0A0K1ZNB6"/>
<evidence type="ECO:0000256" key="7">
    <source>
        <dbReference type="ARBA" id="ARBA00022840"/>
    </source>
</evidence>
<dbReference type="PROSITE" id="PS00211">
    <property type="entry name" value="ABC_TRANSPORTER_1"/>
    <property type="match status" value="1"/>
</dbReference>
<dbReference type="SMART" id="SM00382">
    <property type="entry name" value="AAA"/>
    <property type="match status" value="1"/>
</dbReference>
<dbReference type="PATRIC" id="fig|305.108.peg.4469"/>
<evidence type="ECO:0000256" key="10">
    <source>
        <dbReference type="SAM" id="Phobius"/>
    </source>
</evidence>
<organism evidence="15">
    <name type="scientific">Ralstonia solanacearum</name>
    <name type="common">Pseudomonas solanacearum</name>
    <dbReference type="NCBI Taxonomy" id="305"/>
    <lineage>
        <taxon>Bacteria</taxon>
        <taxon>Pseudomonadati</taxon>
        <taxon>Pseudomonadota</taxon>
        <taxon>Betaproteobacteria</taxon>
        <taxon>Burkholderiales</taxon>
        <taxon>Burkholderiaceae</taxon>
        <taxon>Ralstonia</taxon>
        <taxon>Ralstonia solanacearum species complex</taxon>
    </lineage>
</organism>
<gene>
    <name evidence="13" type="ORF">RSP824_14905</name>
    <name evidence="14" type="ORF">RUN1985_v1_610071</name>
    <name evidence="15" type="ORF">TO10_v1_60070</name>
</gene>
<reference evidence="15" key="1">
    <citation type="submission" date="2015-10" db="EMBL/GenBank/DDBJ databases">
        <authorList>
            <person name="Gilbert D.G."/>
        </authorList>
    </citation>
    <scope>NUCLEOTIDE SEQUENCE</scope>
    <source>
        <strain evidence="15">Phyl III-seqv23</strain>
    </source>
</reference>
<keyword evidence="8 10" id="KW-1133">Transmembrane helix</keyword>
<reference evidence="16" key="3">
    <citation type="submission" date="2018-01" db="EMBL/GenBank/DDBJ databases">
        <title>Raltonia solanacearum P824 infects blueberry.</title>
        <authorList>
            <person name="Bocsanczy A.M."/>
            <person name="Norman D.J."/>
        </authorList>
    </citation>
    <scope>NUCLEOTIDE SEQUENCE [LARGE SCALE GENOMIC DNA]</scope>
    <source>
        <strain evidence="16">P824</strain>
    </source>
</reference>
<dbReference type="PANTHER" id="PTHR11384">
    <property type="entry name" value="ATP-BINDING CASSETTE, SUB-FAMILY D MEMBER"/>
    <property type="match status" value="1"/>
</dbReference>
<sequence length="614" mass="69241">MTTPRTAATPDSHKDSIAELTVHHGRLNLSETWQLIKPYWFSQDRYKAWSLLALVVALSLFVVYMNVLFTDWNRLFYNALEQKDKAEFWRQLGRFSWIAALIIVASVLRQYYTMMLRMRWRTWITGSFLDGWLGKQAFYRLEQTHTADNPDQRIADDLRNFTDATLTLALGFLNSAVTLVSFFGILWAVSGPLAFALGGHDFVIPGYMVWFALLYSVVCSVAIHFVGRPLIGLSFQQERYEAYFRFLLVRVRENSESIALYRGEPTEKAILRGRFERIRANWNQLMDYTLRLNFASSGYGQFAIIFPFLVSAPRYFGGTLTLGGMMQVATAFGQVQGAMSWFVDNYSTLVSWKASTNRLIEFQRAMRAAEREEERRAGIRDIEVDAAAVPAIEAHGLALNLPGRAPQDVLVEPFDMAIGRGERVLVNGPSGCGKSTLVRAVAGIWPYGTGRIDIPDDARVLFLPQRSYLPAGTLADALCYPDLPTEYAAERLAEVLVACRLPALVGLLDEVSNWSLRLSPGEQQRLAFARALLQRPDYLFLDEATSALDEDTEAFMYGLMLDAMPEVTLVSVAHRSTVARFHHRRLRYVPEGDALTAVSYRVVEEPAHMALAAS</sequence>
<evidence type="ECO:0000256" key="6">
    <source>
        <dbReference type="ARBA" id="ARBA00022741"/>
    </source>
</evidence>
<keyword evidence="9 10" id="KW-0472">Membrane</keyword>
<dbReference type="InterPro" id="IPR003439">
    <property type="entry name" value="ABC_transporter-like_ATP-bd"/>
</dbReference>
<dbReference type="GO" id="GO:0005524">
    <property type="term" value="F:ATP binding"/>
    <property type="evidence" value="ECO:0007669"/>
    <property type="project" value="UniProtKB-KW"/>
</dbReference>
<evidence type="ECO:0000256" key="8">
    <source>
        <dbReference type="ARBA" id="ARBA00022989"/>
    </source>
</evidence>